<dbReference type="PIRSF" id="PIRSF027391">
    <property type="entry name" value="Hpre_diP_synt_I"/>
    <property type="match status" value="1"/>
</dbReference>
<dbReference type="Gene3D" id="1.10.1760.20">
    <property type="match status" value="1"/>
</dbReference>
<feature type="transmembrane region" description="Helical" evidence="1">
    <location>
        <begin position="32"/>
        <end position="49"/>
    </location>
</feature>
<protein>
    <submittedName>
        <fullName evidence="2">Gx transporter family protein</fullName>
    </submittedName>
</protein>
<evidence type="ECO:0000313" key="2">
    <source>
        <dbReference type="EMBL" id="MCG4611006.1"/>
    </source>
</evidence>
<proteinExistence type="predicted"/>
<feature type="transmembrane region" description="Helical" evidence="1">
    <location>
        <begin position="102"/>
        <end position="130"/>
    </location>
</feature>
<dbReference type="Pfam" id="PF07456">
    <property type="entry name" value="Hpre_diP_synt_I"/>
    <property type="match status" value="1"/>
</dbReference>
<comment type="caution">
    <text evidence="2">The sequence shown here is derived from an EMBL/GenBank/DDBJ whole genome shotgun (WGS) entry which is preliminary data.</text>
</comment>
<feature type="transmembrane region" description="Helical" evidence="1">
    <location>
        <begin position="78"/>
        <end position="95"/>
    </location>
</feature>
<evidence type="ECO:0000313" key="3">
    <source>
        <dbReference type="Proteomes" id="UP001298681"/>
    </source>
</evidence>
<name>A0ABS9MJL9_9FIRM</name>
<accession>A0ABS9MJL9</accession>
<evidence type="ECO:0000256" key="1">
    <source>
        <dbReference type="SAM" id="Phobius"/>
    </source>
</evidence>
<reference evidence="2 3" key="1">
    <citation type="submission" date="2022-01" db="EMBL/GenBank/DDBJ databases">
        <title>Collection of gut derived symbiotic bacterial strains cultured from healthy donors.</title>
        <authorList>
            <person name="Lin H."/>
            <person name="Kohout C."/>
            <person name="Waligurski E."/>
            <person name="Pamer E.G."/>
        </authorList>
    </citation>
    <scope>NUCLEOTIDE SEQUENCE [LARGE SCALE GENOMIC DNA]</scope>
    <source>
        <strain evidence="2 3">DFI.7.58</strain>
    </source>
</reference>
<feature type="transmembrane region" description="Helical" evidence="1">
    <location>
        <begin position="56"/>
        <end position="72"/>
    </location>
</feature>
<dbReference type="EMBL" id="JAKNHQ010000010">
    <property type="protein sequence ID" value="MCG4611006.1"/>
    <property type="molecule type" value="Genomic_DNA"/>
</dbReference>
<keyword evidence="3" id="KW-1185">Reference proteome</keyword>
<dbReference type="InterPro" id="IPR010898">
    <property type="entry name" value="Hpre_diP_synth_I"/>
</dbReference>
<sequence>MKVRKLTELAMLTAVALILFVVELQIPNPFPIPGVKLGLANIITVYAVYHYRVREVFLLVVARILLGSFFGGGMMTLMYSMAGGLFCLVGMLLLKRFLSEKYIWICSVLGAIFHNIGQMTVACMVAGWGILFYLPFLLISGCLAGGFTGVCAQLILRRTSLEKQTRHLD</sequence>
<dbReference type="Proteomes" id="UP001298681">
    <property type="component" value="Unassembled WGS sequence"/>
</dbReference>
<feature type="transmembrane region" description="Helical" evidence="1">
    <location>
        <begin position="136"/>
        <end position="156"/>
    </location>
</feature>
<keyword evidence="1" id="KW-0472">Membrane</keyword>
<organism evidence="2 3">
    <name type="scientific">Anaeromassilibacillus senegalensis</name>
    <dbReference type="NCBI Taxonomy" id="1673717"/>
    <lineage>
        <taxon>Bacteria</taxon>
        <taxon>Bacillati</taxon>
        <taxon>Bacillota</taxon>
        <taxon>Clostridia</taxon>
        <taxon>Eubacteriales</taxon>
        <taxon>Acutalibacteraceae</taxon>
        <taxon>Anaeromassilibacillus</taxon>
    </lineage>
</organism>
<keyword evidence="1" id="KW-0812">Transmembrane</keyword>
<dbReference type="InterPro" id="IPR014535">
    <property type="entry name" value="Hpre_diP_synt_I"/>
</dbReference>
<feature type="transmembrane region" description="Helical" evidence="1">
    <location>
        <begin position="9"/>
        <end position="26"/>
    </location>
</feature>
<dbReference type="RefSeq" id="WP_087229548.1">
    <property type="nucleotide sequence ID" value="NZ_JAKNHQ010000010.1"/>
</dbReference>
<gene>
    <name evidence="2" type="ORF">L0P57_08680</name>
</gene>
<keyword evidence="1" id="KW-1133">Transmembrane helix</keyword>